<dbReference type="Gene3D" id="3.30.70.920">
    <property type="match status" value="1"/>
</dbReference>
<evidence type="ECO:0000256" key="4">
    <source>
        <dbReference type="SAM" id="MobiDB-lite"/>
    </source>
</evidence>
<dbReference type="SUPFAM" id="SSF46785">
    <property type="entry name" value="Winged helix' DNA-binding domain"/>
    <property type="match status" value="1"/>
</dbReference>
<dbReference type="EMBL" id="CP080647">
    <property type="protein sequence ID" value="QYX79588.1"/>
    <property type="molecule type" value="Genomic_DNA"/>
</dbReference>
<evidence type="ECO:0000256" key="1">
    <source>
        <dbReference type="ARBA" id="ARBA00023015"/>
    </source>
</evidence>
<evidence type="ECO:0000259" key="5">
    <source>
        <dbReference type="PROSITE" id="PS50956"/>
    </source>
</evidence>
<reference evidence="6 7" key="1">
    <citation type="submission" date="2021-08" db="EMBL/GenBank/DDBJ databases">
        <authorList>
            <person name="Ping M."/>
        </authorList>
    </citation>
    <scope>NUCLEOTIDE SEQUENCE [LARGE SCALE GENOMIC DNA]</scope>
    <source>
        <strain evidence="6 7">MG28</strain>
    </source>
</reference>
<sequence length="180" mass="19604">MDELDSAIIRHLQLNARQSNRELARQIGVAPSTSLERVRSLEERGVITGYHAELDLAALNRHYQAFIAAQVRPLSRTVITAFQEAVSKLPEVVGVFVVAGGDDFLIHVAVQNNEALHAFLMDRLSQRREVVGFRTIVIFQHAPTALLSALPEANAQRPAAPSSGRGPLRARSAGRAPTDG</sequence>
<name>A0ABX8XVD1_9ACTN</name>
<organism evidence="6 7">
    <name type="scientific">Streptomyces akebiae</name>
    <dbReference type="NCBI Taxonomy" id="2865673"/>
    <lineage>
        <taxon>Bacteria</taxon>
        <taxon>Bacillati</taxon>
        <taxon>Actinomycetota</taxon>
        <taxon>Actinomycetes</taxon>
        <taxon>Kitasatosporales</taxon>
        <taxon>Streptomycetaceae</taxon>
        <taxon>Streptomyces</taxon>
    </lineage>
</organism>
<evidence type="ECO:0000313" key="6">
    <source>
        <dbReference type="EMBL" id="QYX79588.1"/>
    </source>
</evidence>
<proteinExistence type="predicted"/>
<evidence type="ECO:0000256" key="2">
    <source>
        <dbReference type="ARBA" id="ARBA00023125"/>
    </source>
</evidence>
<dbReference type="PRINTS" id="PR00033">
    <property type="entry name" value="HTHASNC"/>
</dbReference>
<dbReference type="InterPro" id="IPR036390">
    <property type="entry name" value="WH_DNA-bd_sf"/>
</dbReference>
<dbReference type="InterPro" id="IPR019888">
    <property type="entry name" value="Tscrpt_reg_AsnC-like"/>
</dbReference>
<dbReference type="Gene3D" id="1.10.10.10">
    <property type="entry name" value="Winged helix-like DNA-binding domain superfamily/Winged helix DNA-binding domain"/>
    <property type="match status" value="1"/>
</dbReference>
<feature type="region of interest" description="Disordered" evidence="4">
    <location>
        <begin position="156"/>
        <end position="180"/>
    </location>
</feature>
<dbReference type="PANTHER" id="PTHR30154:SF54">
    <property type="entry name" value="POSSIBLE TRANSCRIPTIONAL REGULATORY PROTEIN (PROBABLY LRP_ASNC-FAMILY)"/>
    <property type="match status" value="1"/>
</dbReference>
<dbReference type="Pfam" id="PF01037">
    <property type="entry name" value="AsnC_trans_reg"/>
    <property type="match status" value="1"/>
</dbReference>
<feature type="domain" description="HTH asnC-type" evidence="5">
    <location>
        <begin position="1"/>
        <end position="62"/>
    </location>
</feature>
<dbReference type="InterPro" id="IPR036388">
    <property type="entry name" value="WH-like_DNA-bd_sf"/>
</dbReference>
<keyword evidence="3" id="KW-0804">Transcription</keyword>
<accession>A0ABX8XVD1</accession>
<keyword evidence="2" id="KW-0238">DNA-binding</keyword>
<dbReference type="SUPFAM" id="SSF54909">
    <property type="entry name" value="Dimeric alpha+beta barrel"/>
    <property type="match status" value="1"/>
</dbReference>
<dbReference type="PROSITE" id="PS50956">
    <property type="entry name" value="HTH_ASNC_2"/>
    <property type="match status" value="1"/>
</dbReference>
<protein>
    <submittedName>
        <fullName evidence="6">Lrp/AsnC family transcriptional regulator</fullName>
    </submittedName>
</protein>
<dbReference type="InterPro" id="IPR019887">
    <property type="entry name" value="Tscrpt_reg_AsnC/Lrp_C"/>
</dbReference>
<keyword evidence="1" id="KW-0805">Transcription regulation</keyword>
<dbReference type="InterPro" id="IPR011008">
    <property type="entry name" value="Dimeric_a/b-barrel"/>
</dbReference>
<keyword evidence="7" id="KW-1185">Reference proteome</keyword>
<dbReference type="Proteomes" id="UP000827138">
    <property type="component" value="Chromosome"/>
</dbReference>
<dbReference type="Pfam" id="PF13412">
    <property type="entry name" value="HTH_24"/>
    <property type="match status" value="1"/>
</dbReference>
<evidence type="ECO:0000256" key="3">
    <source>
        <dbReference type="ARBA" id="ARBA00023163"/>
    </source>
</evidence>
<dbReference type="PANTHER" id="PTHR30154">
    <property type="entry name" value="LEUCINE-RESPONSIVE REGULATORY PROTEIN"/>
    <property type="match status" value="1"/>
</dbReference>
<dbReference type="RefSeq" id="WP_220648372.1">
    <property type="nucleotide sequence ID" value="NZ_CP080647.1"/>
</dbReference>
<gene>
    <name evidence="6" type="ORF">K1J60_26450</name>
</gene>
<evidence type="ECO:0000313" key="7">
    <source>
        <dbReference type="Proteomes" id="UP000827138"/>
    </source>
</evidence>
<dbReference type="InterPro" id="IPR000485">
    <property type="entry name" value="AsnC-type_HTH_dom"/>
</dbReference>
<dbReference type="SMART" id="SM00344">
    <property type="entry name" value="HTH_ASNC"/>
    <property type="match status" value="1"/>
</dbReference>